<dbReference type="Pfam" id="PF10257">
    <property type="entry name" value="RAI16-like"/>
    <property type="match status" value="1"/>
</dbReference>
<feature type="region of interest" description="Disordered" evidence="2">
    <location>
        <begin position="826"/>
        <end position="853"/>
    </location>
</feature>
<dbReference type="InterPro" id="IPR045669">
    <property type="entry name" value="FHIP_C"/>
</dbReference>
<feature type="domain" description="FHF complex subunit HOOK-interacting protein C-terminal" evidence="3">
    <location>
        <begin position="567"/>
        <end position="685"/>
    </location>
</feature>
<dbReference type="InterPro" id="IPR019384">
    <property type="entry name" value="FHIP"/>
</dbReference>
<organism evidence="4 5">
    <name type="scientific">Melanomma pulvis-pyrius CBS 109.77</name>
    <dbReference type="NCBI Taxonomy" id="1314802"/>
    <lineage>
        <taxon>Eukaryota</taxon>
        <taxon>Fungi</taxon>
        <taxon>Dikarya</taxon>
        <taxon>Ascomycota</taxon>
        <taxon>Pezizomycotina</taxon>
        <taxon>Dothideomycetes</taxon>
        <taxon>Pleosporomycetidae</taxon>
        <taxon>Pleosporales</taxon>
        <taxon>Melanommataceae</taxon>
        <taxon>Melanomma</taxon>
    </lineage>
</organism>
<evidence type="ECO:0000313" key="4">
    <source>
        <dbReference type="EMBL" id="KAF2792566.1"/>
    </source>
</evidence>
<proteinExistence type="inferred from homology"/>
<reference evidence="4" key="1">
    <citation type="journal article" date="2020" name="Stud. Mycol.">
        <title>101 Dothideomycetes genomes: a test case for predicting lifestyles and emergence of pathogens.</title>
        <authorList>
            <person name="Haridas S."/>
            <person name="Albert R."/>
            <person name="Binder M."/>
            <person name="Bloem J."/>
            <person name="Labutti K."/>
            <person name="Salamov A."/>
            <person name="Andreopoulos B."/>
            <person name="Baker S."/>
            <person name="Barry K."/>
            <person name="Bills G."/>
            <person name="Bluhm B."/>
            <person name="Cannon C."/>
            <person name="Castanera R."/>
            <person name="Culley D."/>
            <person name="Daum C."/>
            <person name="Ezra D."/>
            <person name="Gonzalez J."/>
            <person name="Henrissat B."/>
            <person name="Kuo A."/>
            <person name="Liang C."/>
            <person name="Lipzen A."/>
            <person name="Lutzoni F."/>
            <person name="Magnuson J."/>
            <person name="Mondo S."/>
            <person name="Nolan M."/>
            <person name="Ohm R."/>
            <person name="Pangilinan J."/>
            <person name="Park H.-J."/>
            <person name="Ramirez L."/>
            <person name="Alfaro M."/>
            <person name="Sun H."/>
            <person name="Tritt A."/>
            <person name="Yoshinaga Y."/>
            <person name="Zwiers L.-H."/>
            <person name="Turgeon B."/>
            <person name="Goodwin S."/>
            <person name="Spatafora J."/>
            <person name="Crous P."/>
            <person name="Grigoriev I."/>
        </authorList>
    </citation>
    <scope>NUCLEOTIDE SEQUENCE</scope>
    <source>
        <strain evidence="4">CBS 109.77</strain>
    </source>
</reference>
<evidence type="ECO:0000256" key="1">
    <source>
        <dbReference type="ARBA" id="ARBA00024336"/>
    </source>
</evidence>
<dbReference type="PANTHER" id="PTHR21705:SF11">
    <property type="entry name" value="FHIP FAMILY PROTEIN CG3558"/>
    <property type="match status" value="1"/>
</dbReference>
<feature type="compositionally biased region" description="Polar residues" evidence="2">
    <location>
        <begin position="728"/>
        <end position="738"/>
    </location>
</feature>
<dbReference type="OrthoDB" id="5350595at2759"/>
<dbReference type="PANTHER" id="PTHR21705">
    <property type="entry name" value="RAI16 PROTEIN-RELATED"/>
    <property type="match status" value="1"/>
</dbReference>
<protein>
    <recommendedName>
        <fullName evidence="3">FHF complex subunit HOOK-interacting protein C-terminal domain-containing protein</fullName>
    </recommendedName>
</protein>
<evidence type="ECO:0000313" key="5">
    <source>
        <dbReference type="Proteomes" id="UP000799757"/>
    </source>
</evidence>
<dbReference type="Proteomes" id="UP000799757">
    <property type="component" value="Unassembled WGS sequence"/>
</dbReference>
<dbReference type="EMBL" id="MU001964">
    <property type="protein sequence ID" value="KAF2792566.1"/>
    <property type="molecule type" value="Genomic_DNA"/>
</dbReference>
<comment type="similarity">
    <text evidence="1">Belongs to the FHIP family.</text>
</comment>
<feature type="compositionally biased region" description="Pro residues" evidence="2">
    <location>
        <begin position="700"/>
        <end position="712"/>
    </location>
</feature>
<feature type="compositionally biased region" description="Basic and acidic residues" evidence="2">
    <location>
        <begin position="740"/>
        <end position="749"/>
    </location>
</feature>
<keyword evidence="5" id="KW-1185">Reference proteome</keyword>
<evidence type="ECO:0000259" key="3">
    <source>
        <dbReference type="Pfam" id="PF19314"/>
    </source>
</evidence>
<dbReference type="Pfam" id="PF19314">
    <property type="entry name" value="DUF5917"/>
    <property type="match status" value="1"/>
</dbReference>
<accession>A0A6A6X837</accession>
<gene>
    <name evidence="4" type="ORF">K505DRAFT_362796</name>
</gene>
<evidence type="ECO:0000256" key="2">
    <source>
        <dbReference type="SAM" id="MobiDB-lite"/>
    </source>
</evidence>
<name>A0A6A6X837_9PLEO</name>
<sequence>MDFWTRLLGGSSQKKQAAANNPQQRLARFKQRYNQILNTWRKSETLANDREALGDVRRGFQALTAILNDESRSPAPHLCLAFAAADQIYTAVSKIAATSHDEGVVRDAVGVYNALIDSEEEDFLENDVFAVSLMNFIGRTVGSGSMGVGEDIEADIVELLFGIAAKIRLQPEILPVWFTTAAADSNGRLVNRKVDFAGVTQKEDFPLCYQLIDHVHHEGRIGDFARTGLLYIFESASKSVTLEQWIVNSDLPTLMASGLGALYSQLSRKLSILHPEEGLPLILTLSDYAEMQSNSQAESFFSEDFQSHMVTFLSYLTFWQDVLEHCRSIDVRHTLIDHFQVLFLQQLLYPSLLESSDVDGGSAVAVLTYLRRILDALDHPELVHMILHYLLALPDYAATSPRIPRSPAALKRRQSLLLLNALDKDDDRMNPSLFNLVDLVLGSTESRNPQTVIAALKLTTVVLGKNHGYALGSMIKIIDIHHKEPHRTAGALNAELETYLNIAIGLAGEAGVDDAYGSHLKDKLSMLESHPCTLKALALPTTPVKSTGFFDSEVGPRDVGPHYLVPEDPLFKALMDLLLRFLTNDVETNLALTEAIINLGTCSQLRLEGWLSVDPADYHFKEAGPEPQEFSNDNFRDMYRANRQPTWEPSATPPLLACLKSLQSQVDALRGDIRDWDDHVSSRKHAFRFHEEMLEAMKATPPPVKAKPPAEPPAGSWTPQIPKYMLDGSSTPSRTQSPRGRKEGLDVKHTPAASPAPSKLGGSTLGGSPSRGLSPLPAPRVANRQTTLMSDVNANFAAVTSSEFLKRRIRFRRVAGSQTVEVMLSKYQPPPKDSHDADTTVGADAETEDDGDDEREASLLHIITNVVILQEFVLELVALMQVRASLFSEVKFA</sequence>
<feature type="region of interest" description="Disordered" evidence="2">
    <location>
        <begin position="698"/>
        <end position="779"/>
    </location>
</feature>
<dbReference type="AlphaFoldDB" id="A0A6A6X837"/>